<gene>
    <name evidence="1" type="ORF">NCTC10899_02311</name>
</gene>
<dbReference type="Proteomes" id="UP000254260">
    <property type="component" value="Unassembled WGS sequence"/>
</dbReference>
<dbReference type="GO" id="GO:0003677">
    <property type="term" value="F:DNA binding"/>
    <property type="evidence" value="ECO:0007669"/>
    <property type="project" value="InterPro"/>
</dbReference>
<dbReference type="InterPro" id="IPR010982">
    <property type="entry name" value="Lambda_DNA-bd_dom_sf"/>
</dbReference>
<dbReference type="AlphaFoldDB" id="A0A379IT58"/>
<dbReference type="EMBL" id="UGUU01000001">
    <property type="protein sequence ID" value="SUD39497.1"/>
    <property type="molecule type" value="Genomic_DNA"/>
</dbReference>
<dbReference type="Gene3D" id="1.10.260.40">
    <property type="entry name" value="lambda repressor-like DNA-binding domains"/>
    <property type="match status" value="1"/>
</dbReference>
<evidence type="ECO:0000313" key="1">
    <source>
        <dbReference type="EMBL" id="SUD39497.1"/>
    </source>
</evidence>
<organism evidence="1 2">
    <name type="scientific">Ectopseudomonas mendocina</name>
    <name type="common">Pseudomonas mendocina</name>
    <dbReference type="NCBI Taxonomy" id="300"/>
    <lineage>
        <taxon>Bacteria</taxon>
        <taxon>Pseudomonadati</taxon>
        <taxon>Pseudomonadota</taxon>
        <taxon>Gammaproteobacteria</taxon>
        <taxon>Pseudomonadales</taxon>
        <taxon>Pseudomonadaceae</taxon>
        <taxon>Ectopseudomonas</taxon>
    </lineage>
</organism>
<protein>
    <submittedName>
        <fullName evidence="1">Helix-turn-helix domain-containing protein</fullName>
    </submittedName>
</protein>
<sequence>MDYIHGHSANNISWIMSLYIVQTMINCYQMTITDRAIQLIGQSNLSELTRAGETDYNRWVSIKRGRARVGAEEIEILGKVYPQYRWWISTGEVLPEIGQTSPEYDEANRNLTDQNAG</sequence>
<dbReference type="RefSeq" id="WP_309543904.1">
    <property type="nucleotide sequence ID" value="NZ_UGUU01000001.1"/>
</dbReference>
<evidence type="ECO:0000313" key="2">
    <source>
        <dbReference type="Proteomes" id="UP000254260"/>
    </source>
</evidence>
<reference evidence="1 2" key="1">
    <citation type="submission" date="2018-06" db="EMBL/GenBank/DDBJ databases">
        <authorList>
            <consortium name="Pathogen Informatics"/>
            <person name="Doyle S."/>
        </authorList>
    </citation>
    <scope>NUCLEOTIDE SEQUENCE [LARGE SCALE GENOMIC DNA]</scope>
    <source>
        <strain evidence="1 2">NCTC10899</strain>
    </source>
</reference>
<accession>A0A379IT58</accession>
<proteinExistence type="predicted"/>
<name>A0A379IT58_ECTME</name>